<protein>
    <recommendedName>
        <fullName evidence="5">Transmembrane protein</fullName>
    </recommendedName>
</protein>
<keyword evidence="2" id="KW-0812">Transmembrane</keyword>
<evidence type="ECO:0000256" key="2">
    <source>
        <dbReference type="SAM" id="Phobius"/>
    </source>
</evidence>
<gene>
    <name evidence="3" type="ORF">AAF712_012732</name>
</gene>
<evidence type="ECO:0000313" key="4">
    <source>
        <dbReference type="Proteomes" id="UP001437256"/>
    </source>
</evidence>
<evidence type="ECO:0000313" key="3">
    <source>
        <dbReference type="EMBL" id="KAL0060499.1"/>
    </source>
</evidence>
<keyword evidence="2" id="KW-1133">Transmembrane helix</keyword>
<comment type="caution">
    <text evidence="3">The sequence shown here is derived from an EMBL/GenBank/DDBJ whole genome shotgun (WGS) entry which is preliminary data.</text>
</comment>
<proteinExistence type="predicted"/>
<evidence type="ECO:0008006" key="5">
    <source>
        <dbReference type="Google" id="ProtNLM"/>
    </source>
</evidence>
<organism evidence="3 4">
    <name type="scientific">Marasmius tenuissimus</name>
    <dbReference type="NCBI Taxonomy" id="585030"/>
    <lineage>
        <taxon>Eukaryota</taxon>
        <taxon>Fungi</taxon>
        <taxon>Dikarya</taxon>
        <taxon>Basidiomycota</taxon>
        <taxon>Agaricomycotina</taxon>
        <taxon>Agaricomycetes</taxon>
        <taxon>Agaricomycetidae</taxon>
        <taxon>Agaricales</taxon>
        <taxon>Marasmiineae</taxon>
        <taxon>Marasmiaceae</taxon>
        <taxon>Marasmius</taxon>
    </lineage>
</organism>
<keyword evidence="4" id="KW-1185">Reference proteome</keyword>
<feature type="compositionally biased region" description="Polar residues" evidence="1">
    <location>
        <begin position="32"/>
        <end position="42"/>
    </location>
</feature>
<sequence>MSSTTCTYNIAQEASSSSSVIAQPQPAATQPEQGSSSPTRNPTDAFFGYTFSTSVTESRHDRRISSSDVDLELGMAYETSPDIAPPPYVEPPEYTKSAEPITLAKYLFKFGFLFPLFWVMGAFILITPLRAPDEDINDPTSPHAWLPEKTEAEKAAVISHLRKAEVKWAWRCLFALMIVTFFGVAAGVTIWAVLRT</sequence>
<feature type="compositionally biased region" description="Polar residues" evidence="1">
    <location>
        <begin position="1"/>
        <end position="21"/>
    </location>
</feature>
<name>A0ABR2ZH30_9AGAR</name>
<keyword evidence="2" id="KW-0472">Membrane</keyword>
<feature type="transmembrane region" description="Helical" evidence="2">
    <location>
        <begin position="168"/>
        <end position="194"/>
    </location>
</feature>
<accession>A0ABR2ZH30</accession>
<feature type="compositionally biased region" description="Low complexity" evidence="1">
    <location>
        <begin position="22"/>
        <end position="31"/>
    </location>
</feature>
<dbReference type="EMBL" id="JBBXMP010000174">
    <property type="protein sequence ID" value="KAL0060499.1"/>
    <property type="molecule type" value="Genomic_DNA"/>
</dbReference>
<evidence type="ECO:0000256" key="1">
    <source>
        <dbReference type="SAM" id="MobiDB-lite"/>
    </source>
</evidence>
<feature type="region of interest" description="Disordered" evidence="1">
    <location>
        <begin position="1"/>
        <end position="43"/>
    </location>
</feature>
<reference evidence="3 4" key="1">
    <citation type="submission" date="2024-05" db="EMBL/GenBank/DDBJ databases">
        <title>A draft genome resource for the thread blight pathogen Marasmius tenuissimus strain MS-2.</title>
        <authorList>
            <person name="Yulfo-Soto G.E."/>
            <person name="Baruah I.K."/>
            <person name="Amoako-Attah I."/>
            <person name="Bukari Y."/>
            <person name="Meinhardt L.W."/>
            <person name="Bailey B.A."/>
            <person name="Cohen S.P."/>
        </authorList>
    </citation>
    <scope>NUCLEOTIDE SEQUENCE [LARGE SCALE GENOMIC DNA]</scope>
    <source>
        <strain evidence="3 4">MS-2</strain>
    </source>
</reference>
<dbReference type="Proteomes" id="UP001437256">
    <property type="component" value="Unassembled WGS sequence"/>
</dbReference>
<feature type="transmembrane region" description="Helical" evidence="2">
    <location>
        <begin position="106"/>
        <end position="126"/>
    </location>
</feature>